<sequence>MNIMKSLKRRPATDQEMGLDDETLKRHRALTADFTKLYRDLEVEGYFKPSPGHIAYRVVELFLLMTAGIYLIQQDCGVCCTLGVMSFALFQGRCGWLQHEGGHHSLTGNSKVDRFIQAIFYGVGDGMASSWWSSQHNRHHAMPQRLKRDVDLETLPLLAFNSKVVRNPKHGKSFFVQNQATLFLAIDTLLVATMWKLYLHPRYVIQRKRYHELFFMILHYAFAYSVGFFPYMTSVWLASIYIFGNFSLSHTHLPVTQGPLHWVEYAFLHTLDIETSWWCDWWMAYLNYQIEHHLFPTMPQFRHRLIRDRVRALAAKHNIPFYCSSYGDAVMKTYGNLLEVSKELRH</sequence>
<keyword evidence="3 8" id="KW-0812">Transmembrane</keyword>
<evidence type="ECO:0000313" key="10">
    <source>
        <dbReference type="EMBL" id="CAG7838281.1"/>
    </source>
</evidence>
<evidence type="ECO:0000256" key="2">
    <source>
        <dbReference type="ARBA" id="ARBA00009295"/>
    </source>
</evidence>
<dbReference type="InterPro" id="IPR012171">
    <property type="entry name" value="Fatty_acid_desaturase"/>
</dbReference>
<feature type="transmembrane region" description="Helical" evidence="8">
    <location>
        <begin position="220"/>
        <end position="243"/>
    </location>
</feature>
<dbReference type="Proteomes" id="UP000708208">
    <property type="component" value="Unassembled WGS sequence"/>
</dbReference>
<dbReference type="GO" id="GO:0006629">
    <property type="term" value="P:lipid metabolic process"/>
    <property type="evidence" value="ECO:0007669"/>
    <property type="project" value="UniProtKB-KW"/>
</dbReference>
<organism evidence="10 11">
    <name type="scientific">Allacma fusca</name>
    <dbReference type="NCBI Taxonomy" id="39272"/>
    <lineage>
        <taxon>Eukaryota</taxon>
        <taxon>Metazoa</taxon>
        <taxon>Ecdysozoa</taxon>
        <taxon>Arthropoda</taxon>
        <taxon>Hexapoda</taxon>
        <taxon>Collembola</taxon>
        <taxon>Symphypleona</taxon>
        <taxon>Sminthuridae</taxon>
        <taxon>Allacma</taxon>
    </lineage>
</organism>
<dbReference type="Pfam" id="PF00487">
    <property type="entry name" value="FA_desaturase"/>
    <property type="match status" value="1"/>
</dbReference>
<evidence type="ECO:0000313" key="11">
    <source>
        <dbReference type="Proteomes" id="UP000708208"/>
    </source>
</evidence>
<dbReference type="GO" id="GO:0016020">
    <property type="term" value="C:membrane"/>
    <property type="evidence" value="ECO:0007669"/>
    <property type="project" value="UniProtKB-SubCell"/>
</dbReference>
<keyword evidence="6" id="KW-0443">Lipid metabolism</keyword>
<dbReference type="GO" id="GO:0016717">
    <property type="term" value="F:oxidoreductase activity, acting on paired donors, with oxidation of a pair of donors resulting in the reduction of molecular oxygen to two molecules of water"/>
    <property type="evidence" value="ECO:0007669"/>
    <property type="project" value="TreeGrafter"/>
</dbReference>
<name>A0A8J2MGW0_9HEXA</name>
<dbReference type="EMBL" id="CAJVCH010571692">
    <property type="protein sequence ID" value="CAG7838281.1"/>
    <property type="molecule type" value="Genomic_DNA"/>
</dbReference>
<dbReference type="AlphaFoldDB" id="A0A8J2MGW0"/>
<keyword evidence="5" id="KW-0560">Oxidoreductase</keyword>
<keyword evidence="11" id="KW-1185">Reference proteome</keyword>
<feature type="transmembrane region" description="Helical" evidence="8">
    <location>
        <begin position="180"/>
        <end position="199"/>
    </location>
</feature>
<dbReference type="CDD" id="cd03506">
    <property type="entry name" value="Delta6-FADS-like"/>
    <property type="match status" value="1"/>
</dbReference>
<comment type="similarity">
    <text evidence="2">Belongs to the fatty acid desaturase type 1 family.</text>
</comment>
<proteinExistence type="inferred from homology"/>
<protein>
    <recommendedName>
        <fullName evidence="9">Fatty acid desaturase domain-containing protein</fullName>
    </recommendedName>
</protein>
<evidence type="ECO:0000256" key="5">
    <source>
        <dbReference type="ARBA" id="ARBA00023002"/>
    </source>
</evidence>
<keyword evidence="7 8" id="KW-0472">Membrane</keyword>
<dbReference type="PANTHER" id="PTHR19353:SF88">
    <property type="entry name" value="DELTA(5) FATTY ACID DESATURASE FAT-4"/>
    <property type="match status" value="1"/>
</dbReference>
<accession>A0A8J2MGW0</accession>
<comment type="subcellular location">
    <subcellularLocation>
        <location evidence="1">Membrane</location>
        <topology evidence="1">Multi-pass membrane protein</topology>
    </subcellularLocation>
</comment>
<gene>
    <name evidence="10" type="ORF">AFUS01_LOCUS47267</name>
</gene>
<reference evidence="10" key="1">
    <citation type="submission" date="2021-06" db="EMBL/GenBank/DDBJ databases">
        <authorList>
            <person name="Hodson N. C."/>
            <person name="Mongue J. A."/>
            <person name="Jaron S. K."/>
        </authorList>
    </citation>
    <scope>NUCLEOTIDE SEQUENCE</scope>
</reference>
<dbReference type="InterPro" id="IPR005804">
    <property type="entry name" value="FA_desaturase_dom"/>
</dbReference>
<evidence type="ECO:0000256" key="3">
    <source>
        <dbReference type="ARBA" id="ARBA00022692"/>
    </source>
</evidence>
<evidence type="ECO:0000256" key="4">
    <source>
        <dbReference type="ARBA" id="ARBA00022989"/>
    </source>
</evidence>
<dbReference type="OrthoDB" id="1726150at2759"/>
<evidence type="ECO:0000256" key="8">
    <source>
        <dbReference type="SAM" id="Phobius"/>
    </source>
</evidence>
<evidence type="ECO:0000256" key="7">
    <source>
        <dbReference type="ARBA" id="ARBA00023136"/>
    </source>
</evidence>
<evidence type="ECO:0000256" key="1">
    <source>
        <dbReference type="ARBA" id="ARBA00004141"/>
    </source>
</evidence>
<comment type="caution">
    <text evidence="10">The sequence shown here is derived from an EMBL/GenBank/DDBJ whole genome shotgun (WGS) entry which is preliminary data.</text>
</comment>
<dbReference type="PANTHER" id="PTHR19353">
    <property type="entry name" value="FATTY ACID DESATURASE 2"/>
    <property type="match status" value="1"/>
</dbReference>
<evidence type="ECO:0000259" key="9">
    <source>
        <dbReference type="Pfam" id="PF00487"/>
    </source>
</evidence>
<keyword evidence="4 8" id="KW-1133">Transmembrane helix</keyword>
<feature type="domain" description="Fatty acid desaturase" evidence="9">
    <location>
        <begin position="83"/>
        <end position="322"/>
    </location>
</feature>
<evidence type="ECO:0000256" key="6">
    <source>
        <dbReference type="ARBA" id="ARBA00023098"/>
    </source>
</evidence>